<dbReference type="STRING" id="1867952.MTBPR1_70052"/>
<dbReference type="Proteomes" id="UP000231658">
    <property type="component" value="Unassembled WGS sequence"/>
</dbReference>
<accession>A0A1C3RKD1</accession>
<feature type="transmembrane region" description="Helical" evidence="11">
    <location>
        <begin position="315"/>
        <end position="336"/>
    </location>
</feature>
<gene>
    <name evidence="13" type="ORF">MTBPR1_70052</name>
</gene>
<feature type="transmembrane region" description="Helical" evidence="11">
    <location>
        <begin position="377"/>
        <end position="399"/>
    </location>
</feature>
<evidence type="ECO:0000256" key="3">
    <source>
        <dbReference type="ARBA" id="ARBA00022692"/>
    </source>
</evidence>
<dbReference type="GO" id="GO:0034707">
    <property type="term" value="C:chloride channel complex"/>
    <property type="evidence" value="ECO:0007669"/>
    <property type="project" value="UniProtKB-KW"/>
</dbReference>
<keyword evidence="7" id="KW-0869">Chloride channel</keyword>
<keyword evidence="9" id="KW-0407">Ion channel</keyword>
<keyword evidence="2" id="KW-0813">Transport</keyword>
<evidence type="ECO:0000256" key="11">
    <source>
        <dbReference type="SAM" id="Phobius"/>
    </source>
</evidence>
<evidence type="ECO:0000313" key="13">
    <source>
        <dbReference type="EMBL" id="SCA57780.1"/>
    </source>
</evidence>
<dbReference type="InterPro" id="IPR046342">
    <property type="entry name" value="CBS_dom_sf"/>
</dbReference>
<feature type="transmembrane region" description="Helical" evidence="11">
    <location>
        <begin position="244"/>
        <end position="263"/>
    </location>
</feature>
<keyword evidence="5" id="KW-0406">Ion transport</keyword>
<evidence type="ECO:0000256" key="9">
    <source>
        <dbReference type="ARBA" id="ARBA00023303"/>
    </source>
</evidence>
<proteinExistence type="predicted"/>
<keyword evidence="8" id="KW-0868">Chloride</keyword>
<evidence type="ECO:0000256" key="10">
    <source>
        <dbReference type="PROSITE-ProRule" id="PRU00703"/>
    </source>
</evidence>
<dbReference type="Gene3D" id="1.10.3080.10">
    <property type="entry name" value="Clc chloride channel"/>
    <property type="match status" value="1"/>
</dbReference>
<evidence type="ECO:0000256" key="2">
    <source>
        <dbReference type="ARBA" id="ARBA00022448"/>
    </source>
</evidence>
<dbReference type="CDD" id="cd00400">
    <property type="entry name" value="Voltage_gated_ClC"/>
    <property type="match status" value="1"/>
</dbReference>
<feature type="transmembrane region" description="Helical" evidence="11">
    <location>
        <begin position="168"/>
        <end position="192"/>
    </location>
</feature>
<dbReference type="PANTHER" id="PTHR43427:SF6">
    <property type="entry name" value="CHLORIDE CHANNEL PROTEIN CLC-E"/>
    <property type="match status" value="1"/>
</dbReference>
<dbReference type="InterPro" id="IPR014743">
    <property type="entry name" value="Cl-channel_core"/>
</dbReference>
<evidence type="ECO:0000256" key="8">
    <source>
        <dbReference type="ARBA" id="ARBA00023214"/>
    </source>
</evidence>
<dbReference type="PRINTS" id="PR00762">
    <property type="entry name" value="CLCHANNEL"/>
</dbReference>
<organism evidence="13 14">
    <name type="scientific">Candidatus Terasakiella magnetica</name>
    <dbReference type="NCBI Taxonomy" id="1867952"/>
    <lineage>
        <taxon>Bacteria</taxon>
        <taxon>Pseudomonadati</taxon>
        <taxon>Pseudomonadota</taxon>
        <taxon>Alphaproteobacteria</taxon>
        <taxon>Rhodospirillales</taxon>
        <taxon>Terasakiellaceae</taxon>
        <taxon>Terasakiella</taxon>
    </lineage>
</organism>
<dbReference type="SUPFAM" id="SSF81340">
    <property type="entry name" value="Clc chloride channel"/>
    <property type="match status" value="1"/>
</dbReference>
<dbReference type="SUPFAM" id="SSF54631">
    <property type="entry name" value="CBS-domain pair"/>
    <property type="match status" value="1"/>
</dbReference>
<dbReference type="Gene3D" id="3.10.580.10">
    <property type="entry name" value="CBS-domain"/>
    <property type="match status" value="1"/>
</dbReference>
<feature type="transmembrane region" description="Helical" evidence="11">
    <location>
        <begin position="342"/>
        <end position="365"/>
    </location>
</feature>
<evidence type="ECO:0000256" key="6">
    <source>
        <dbReference type="ARBA" id="ARBA00023136"/>
    </source>
</evidence>
<dbReference type="InterPro" id="IPR050368">
    <property type="entry name" value="ClC-type_chloride_channel"/>
</dbReference>
<name>A0A1C3RKD1_9PROT</name>
<feature type="transmembrane region" description="Helical" evidence="11">
    <location>
        <begin position="283"/>
        <end position="303"/>
    </location>
</feature>
<evidence type="ECO:0000256" key="5">
    <source>
        <dbReference type="ARBA" id="ARBA00023065"/>
    </source>
</evidence>
<evidence type="ECO:0000256" key="4">
    <source>
        <dbReference type="ARBA" id="ARBA00022989"/>
    </source>
</evidence>
<keyword evidence="6 11" id="KW-0472">Membrane</keyword>
<evidence type="ECO:0000256" key="1">
    <source>
        <dbReference type="ARBA" id="ARBA00004141"/>
    </source>
</evidence>
<sequence>MSQGRNRPSPFILFMRKLVKNDQLVMTLLAVVIGGCVGSLAILFVEKIDFFQSLFLGISGAWITEYIRALPAWKVVMIPTVGGLGVGLLLYYFMPGGKPKGPADVIAACEVGGGQMSLKEGVVALFASTFSLACGASVGREGPAVHMGATFASWASDKLQMSRSNTRVLLGCGVAAAVSASFNAPIAGALFAQEVILSHYALKAFAPVVIASVSGTVVAHQVVGNVTAFELKAYELGSYLEFPAFVGLGIASGLVGILFVRAILKTQSQTEKLPGPQWYKPALGGFCVGLIALWFPEVLGVGYEATDNALKGQYGLALLFGLFAFKFLATVISLGFGFGGGVFSPALVIGAMLGGTYGTMATSLYPDLSSGASAYSLIGMAAMAAAVLGAPISTTLIVFELTGDYSLTIAVMCGCVMATLVNDQMDRQSFFLEQLKARGLDLMNNVSGLLLQQVKVSDILKQEGTYVSVDAHLPHIRKKLLRAPGGLVYVIAHDRRLYGVITWEHLPEDAFEGNLDDLVIAADIADTRPPVIQISDTLDVAQGILEEVPYHQIAVVNPDEGRAYVGCIEEREVMNAYNEELLKKRKQEHGG</sequence>
<dbReference type="InterPro" id="IPR001807">
    <property type="entry name" value="ClC"/>
</dbReference>
<keyword evidence="3 11" id="KW-0812">Transmembrane</keyword>
<evidence type="ECO:0000256" key="7">
    <source>
        <dbReference type="ARBA" id="ARBA00023173"/>
    </source>
</evidence>
<dbReference type="AlphaFoldDB" id="A0A1C3RKD1"/>
<comment type="subcellular location">
    <subcellularLocation>
        <location evidence="1">Membrane</location>
        <topology evidence="1">Multi-pass membrane protein</topology>
    </subcellularLocation>
</comment>
<dbReference type="Pfam" id="PF00571">
    <property type="entry name" value="CBS"/>
    <property type="match status" value="1"/>
</dbReference>
<feature type="transmembrane region" description="Helical" evidence="11">
    <location>
        <begin position="75"/>
        <end position="94"/>
    </location>
</feature>
<reference evidence="13 14" key="1">
    <citation type="submission" date="2016-07" db="EMBL/GenBank/DDBJ databases">
        <authorList>
            <person name="Lefevre C.T."/>
        </authorList>
    </citation>
    <scope>NUCLEOTIDE SEQUENCE [LARGE SCALE GENOMIC DNA]</scope>
    <source>
        <strain evidence="13">PR1</strain>
    </source>
</reference>
<dbReference type="GO" id="GO:0005254">
    <property type="term" value="F:chloride channel activity"/>
    <property type="evidence" value="ECO:0007669"/>
    <property type="project" value="UniProtKB-KW"/>
</dbReference>
<keyword evidence="14" id="KW-1185">Reference proteome</keyword>
<keyword evidence="10" id="KW-0129">CBS domain</keyword>
<feature type="transmembrane region" description="Helical" evidence="11">
    <location>
        <begin position="24"/>
        <end position="44"/>
    </location>
</feature>
<feature type="domain" description="CBS" evidence="12">
    <location>
        <begin position="525"/>
        <end position="584"/>
    </location>
</feature>
<dbReference type="InterPro" id="IPR000644">
    <property type="entry name" value="CBS_dom"/>
</dbReference>
<keyword evidence="4 11" id="KW-1133">Transmembrane helix</keyword>
<dbReference type="PANTHER" id="PTHR43427">
    <property type="entry name" value="CHLORIDE CHANNEL PROTEIN CLC-E"/>
    <property type="match status" value="1"/>
</dbReference>
<dbReference type="PROSITE" id="PS51371">
    <property type="entry name" value="CBS"/>
    <property type="match status" value="1"/>
</dbReference>
<evidence type="ECO:0000259" key="12">
    <source>
        <dbReference type="PROSITE" id="PS51371"/>
    </source>
</evidence>
<protein>
    <submittedName>
        <fullName evidence="13">Cl-channel voltage-gated family protein</fullName>
    </submittedName>
</protein>
<evidence type="ECO:0000313" key="14">
    <source>
        <dbReference type="Proteomes" id="UP000231658"/>
    </source>
</evidence>
<dbReference type="Pfam" id="PF00654">
    <property type="entry name" value="Voltage_CLC"/>
    <property type="match status" value="1"/>
</dbReference>
<feature type="transmembrane region" description="Helical" evidence="11">
    <location>
        <begin position="204"/>
        <end position="223"/>
    </location>
</feature>
<dbReference type="EMBL" id="FLYE01000046">
    <property type="protein sequence ID" value="SCA57780.1"/>
    <property type="molecule type" value="Genomic_DNA"/>
</dbReference>